<evidence type="ECO:0000313" key="4">
    <source>
        <dbReference type="EMBL" id="UXX77983.1"/>
    </source>
</evidence>
<dbReference type="SUPFAM" id="SSF54285">
    <property type="entry name" value="MoaD/ThiS"/>
    <property type="match status" value="1"/>
</dbReference>
<evidence type="ECO:0000256" key="2">
    <source>
        <dbReference type="ARBA" id="ARBA00024200"/>
    </source>
</evidence>
<name>A0ABY6CYT7_9BACT</name>
<dbReference type="InterPro" id="IPR003749">
    <property type="entry name" value="ThiS/MoaD-like"/>
</dbReference>
<proteinExistence type="inferred from homology"/>
<keyword evidence="5" id="KW-1185">Reference proteome</keyword>
<dbReference type="InterPro" id="IPR016155">
    <property type="entry name" value="Mopterin_synth/thiamin_S_b"/>
</dbReference>
<dbReference type="Pfam" id="PF02597">
    <property type="entry name" value="ThiS"/>
    <property type="match status" value="1"/>
</dbReference>
<gene>
    <name evidence="4" type="ORF">N7E81_11490</name>
</gene>
<dbReference type="InterPro" id="IPR012675">
    <property type="entry name" value="Beta-grasp_dom_sf"/>
</dbReference>
<evidence type="ECO:0000256" key="1">
    <source>
        <dbReference type="ARBA" id="ARBA00022741"/>
    </source>
</evidence>
<dbReference type="EMBL" id="CP106735">
    <property type="protein sequence ID" value="UXX77983.1"/>
    <property type="molecule type" value="Genomic_DNA"/>
</dbReference>
<accession>A0ABY6CYT7</accession>
<dbReference type="RefSeq" id="WP_263049730.1">
    <property type="nucleotide sequence ID" value="NZ_CP106735.1"/>
</dbReference>
<dbReference type="PANTHER" id="PTHR33359">
    <property type="entry name" value="MOLYBDOPTERIN SYNTHASE SULFUR CARRIER SUBUNIT"/>
    <property type="match status" value="1"/>
</dbReference>
<reference evidence="4" key="1">
    <citation type="submission" date="2022-10" db="EMBL/GenBank/DDBJ databases">
        <title>Comparative genomics and taxonomic characterization of three novel marine species of genus Reichenbachiella exhibiting antioxidant and polysaccharide degradation activities.</title>
        <authorList>
            <person name="Muhammad N."/>
            <person name="Lee Y.-J."/>
            <person name="Ko J."/>
            <person name="Kim S.-G."/>
        </authorList>
    </citation>
    <scope>NUCLEOTIDE SEQUENCE</scope>
    <source>
        <strain evidence="4">Wsw4-B4</strain>
    </source>
</reference>
<dbReference type="Proteomes" id="UP001062165">
    <property type="component" value="Chromosome"/>
</dbReference>
<dbReference type="PANTHER" id="PTHR33359:SF1">
    <property type="entry name" value="MOLYBDOPTERIN SYNTHASE SULFUR CARRIER SUBUNIT"/>
    <property type="match status" value="1"/>
</dbReference>
<dbReference type="Gene3D" id="3.10.20.30">
    <property type="match status" value="1"/>
</dbReference>
<keyword evidence="1" id="KW-0547">Nucleotide-binding</keyword>
<comment type="similarity">
    <text evidence="2">Belongs to the MoaD family.</text>
</comment>
<dbReference type="InterPro" id="IPR044672">
    <property type="entry name" value="MOCS2A"/>
</dbReference>
<dbReference type="CDD" id="cd00754">
    <property type="entry name" value="Ubl_MoaD"/>
    <property type="match status" value="1"/>
</dbReference>
<sequence>MTEIQIKVVAFGIARDIIGGRGVDLNLASGSTVAQAMNLLKDRYPAFEQLASLQLAINEEYVPSDREILAGDELVLIPPVSGG</sequence>
<evidence type="ECO:0000256" key="3">
    <source>
        <dbReference type="ARBA" id="ARBA00024247"/>
    </source>
</evidence>
<evidence type="ECO:0000313" key="5">
    <source>
        <dbReference type="Proteomes" id="UP001062165"/>
    </source>
</evidence>
<organism evidence="4 5">
    <name type="scientific">Reichenbachiella carrageenanivorans</name>
    <dbReference type="NCBI Taxonomy" id="2979869"/>
    <lineage>
        <taxon>Bacteria</taxon>
        <taxon>Pseudomonadati</taxon>
        <taxon>Bacteroidota</taxon>
        <taxon>Cytophagia</taxon>
        <taxon>Cytophagales</taxon>
        <taxon>Reichenbachiellaceae</taxon>
        <taxon>Reichenbachiella</taxon>
    </lineage>
</organism>
<protein>
    <recommendedName>
        <fullName evidence="3">Molybdopterin synthase sulfur carrier subunit</fullName>
    </recommendedName>
</protein>